<evidence type="ECO:0000256" key="1">
    <source>
        <dbReference type="SAM" id="MobiDB-lite"/>
    </source>
</evidence>
<feature type="region of interest" description="Disordered" evidence="1">
    <location>
        <begin position="611"/>
        <end position="634"/>
    </location>
</feature>
<feature type="compositionally biased region" description="Basic and acidic residues" evidence="1">
    <location>
        <begin position="1272"/>
        <end position="1298"/>
    </location>
</feature>
<feature type="compositionally biased region" description="Polar residues" evidence="1">
    <location>
        <begin position="871"/>
        <end position="883"/>
    </location>
</feature>
<evidence type="ECO:0000313" key="3">
    <source>
        <dbReference type="Proteomes" id="UP000694407"/>
    </source>
</evidence>
<organism evidence="2 3">
    <name type="scientific">Marmota marmota marmota</name>
    <name type="common">Alpine marmot</name>
    <dbReference type="NCBI Taxonomy" id="9994"/>
    <lineage>
        <taxon>Eukaryota</taxon>
        <taxon>Metazoa</taxon>
        <taxon>Chordata</taxon>
        <taxon>Craniata</taxon>
        <taxon>Vertebrata</taxon>
        <taxon>Euteleostomi</taxon>
        <taxon>Mammalia</taxon>
        <taxon>Eutheria</taxon>
        <taxon>Euarchontoglires</taxon>
        <taxon>Glires</taxon>
        <taxon>Rodentia</taxon>
        <taxon>Sciuromorpha</taxon>
        <taxon>Sciuridae</taxon>
        <taxon>Xerinae</taxon>
        <taxon>Marmotini</taxon>
        <taxon>Marmota</taxon>
    </lineage>
</organism>
<dbReference type="Ensembl" id="ENSMMMT00000004536.1">
    <property type="protein sequence ID" value="ENSMMMP00000003994.1"/>
    <property type="gene ID" value="ENSMMMG00000003627.1"/>
</dbReference>
<feature type="compositionally biased region" description="Basic and acidic residues" evidence="1">
    <location>
        <begin position="793"/>
        <end position="809"/>
    </location>
</feature>
<reference evidence="2" key="1">
    <citation type="submission" date="2025-08" db="UniProtKB">
        <authorList>
            <consortium name="Ensembl"/>
        </authorList>
    </citation>
    <scope>IDENTIFICATION</scope>
</reference>
<dbReference type="Proteomes" id="UP000694407">
    <property type="component" value="Unplaced"/>
</dbReference>
<feature type="compositionally biased region" description="Basic and acidic residues" evidence="1">
    <location>
        <begin position="941"/>
        <end position="957"/>
    </location>
</feature>
<feature type="compositionally biased region" description="Basic and acidic residues" evidence="1">
    <location>
        <begin position="497"/>
        <end position="506"/>
    </location>
</feature>
<feature type="compositionally biased region" description="Polar residues" evidence="1">
    <location>
        <begin position="1340"/>
        <end position="1350"/>
    </location>
</feature>
<feature type="region of interest" description="Disordered" evidence="1">
    <location>
        <begin position="396"/>
        <end position="521"/>
    </location>
</feature>
<proteinExistence type="predicted"/>
<feature type="compositionally biased region" description="Basic and acidic residues" evidence="1">
    <location>
        <begin position="1325"/>
        <end position="1335"/>
    </location>
</feature>
<evidence type="ECO:0000313" key="2">
    <source>
        <dbReference type="Ensembl" id="ENSMMMP00000003994.1"/>
    </source>
</evidence>
<keyword evidence="3" id="KW-1185">Reference proteome</keyword>
<feature type="region of interest" description="Disordered" evidence="1">
    <location>
        <begin position="1149"/>
        <end position="1298"/>
    </location>
</feature>
<dbReference type="PANTHER" id="PTHR22379">
    <property type="entry name" value="RIKEN CDNA 4930407I10 GENE"/>
    <property type="match status" value="1"/>
</dbReference>
<feature type="region of interest" description="Disordered" evidence="1">
    <location>
        <begin position="743"/>
        <end position="768"/>
    </location>
</feature>
<feature type="compositionally biased region" description="Polar residues" evidence="1">
    <location>
        <begin position="930"/>
        <end position="940"/>
    </location>
</feature>
<feature type="region of interest" description="Disordered" evidence="1">
    <location>
        <begin position="784"/>
        <end position="983"/>
    </location>
</feature>
<dbReference type="PANTHER" id="PTHR22379:SF1">
    <property type="entry name" value="RIKEN CDNA 4930407I10 GENE"/>
    <property type="match status" value="1"/>
</dbReference>
<reference evidence="2" key="2">
    <citation type="submission" date="2025-09" db="UniProtKB">
        <authorList>
            <consortium name="Ensembl"/>
        </authorList>
    </citation>
    <scope>IDENTIFICATION</scope>
</reference>
<dbReference type="InterPro" id="IPR031715">
    <property type="entry name" value="DUF4727"/>
</dbReference>
<sequence length="1460" mass="164794">MLLPLLGACAVVGPFQGPEWEPVRGLISQDCSCRDPRCCGNLLVLCLFLIWQVRHYWHHFTRNRLLRRSIIKVPSQKWAMPSMRCEIFFRLAPEFVSPGDFRGRDAHVQQWVQKQRWRYRKSLLESWTQNMFSSQNLLQDSSWGAHTLHEPIFCISSFSSTCPLSQDSSWETWQVSWCLKGSQTHSALDTCQRIGRLLVHSQEKLVPLEHVLSRKICSPPMTFVISLPKLPSAQRLQFCSGQFLPDPAHQQMVISTWKFWNNPQNTWAPLSETQTIGREYSRETQAPGWANQRESRGVYAWEIQASGGQLSIDFGMEHCAEAKDLECRNQSLVINETDGEILIPGQKNRMEIENQAQIEEVGKKIQREAGGKNPPETQIHMGENQEQLRCKVDAETQTPRWGYQEKSGGGGTLEIQTFERKNKKEPRKEEEGEIQAHGLGKQGQTGGENAAEAQIPECRKQNQTGGDPSAETEAEEGRNKDQVGNEDAVQTPTSGRENLEDVKQENRTGGQALGWGKQECSRSDNITEIQALMGEKQGQGGGENARETQASRGEKQKLSRHAVQVRRKKLKEIREEDWVVIQTPWWGNQSPAMNEIDRQFKILCWGNKNQIGGGPRAKIQSPEEKDKRKDGDEDGIDTLVLEAENQGLLRNEVNEETHSAGRKNEEQFGVENGADIQALGKRNPRGFKDKNGTMNQELGEENQGQLENEFHGNICIPQWKNQEHIRGKDGANTQILEARNWGELTSESDGETHSAEWKKVEHTEGESSAEILLQGMRNLREAEEEDGIETWEGGERSQSHSGSDIDRMIHSSQWKNQKQMEGKDGTEILSPKKRKQREPEGEDDIKTQKPENQGQLENVIGRSHSPRMGSWGQTEGENIAENQASEEKNQREAGIENGRKVHIPREKNQSLREIDGESQRKYRAKDDGGPQTSRRGNTSQIREKNAMGASHQREYPSGERPTGRKCSRAGPTTLTGSRYEPLGQEQVAAVDRVAEGEHLTSQGIAPAREYKARVRPTSQQAQTGSRRKPQKHKGVDPGKIHRVTQPQNPQSLAAPFGKPSACPSLLCGQALQATTTLVGVPTTLTIPPKWPVLKKSKRLLLESLMRRRIAHLKWGLPRRILESYLLFSFFGSCSLPWAGVRLPELGKGQELQRQQEKHCEAQGSMPGFKSPERFQRVLPSDGKRSKLPTQARALERCRPHRSEPTGTSIPPEKPRRNRPPGGAREPQIQEEASKAKLPVPKNPRPWAESMNWCSPERVPEPSSENSKGRKVIRPDVSQKAERAPREVRTSSSRASHDPWKKEHILWEASQFPRHKYQQPTHWRRKSLEPAEDRGARQLPPSVSTDSSSIKGSLYSKTAKLSMTLLRKMSWSPQLAKPRNSVPRLSRVGNPHAREDSIRVHTASERDHQPPGHCSAGVSLPRTKTPQGQRPHGAPKNSSAPKKFGFMKRLRCFLFQCGLKK</sequence>
<dbReference type="GeneTree" id="ENSGT00900000141218"/>
<dbReference type="Pfam" id="PF15856">
    <property type="entry name" value="DUF4727"/>
    <property type="match status" value="1"/>
</dbReference>
<feature type="compositionally biased region" description="Basic and acidic residues" evidence="1">
    <location>
        <begin position="417"/>
        <end position="430"/>
    </location>
</feature>
<feature type="compositionally biased region" description="Basic and acidic residues" evidence="1">
    <location>
        <begin position="750"/>
        <end position="765"/>
    </location>
</feature>
<feature type="region of interest" description="Disordered" evidence="1">
    <location>
        <begin position="534"/>
        <end position="563"/>
    </location>
</feature>
<protein>
    <submittedName>
        <fullName evidence="2">Uncharacterized protein</fullName>
    </submittedName>
</protein>
<accession>A0A8C5YVX3</accession>
<feature type="compositionally biased region" description="Basic and acidic residues" evidence="1">
    <location>
        <begin position="885"/>
        <end position="928"/>
    </location>
</feature>
<feature type="region of interest" description="Disordered" evidence="1">
    <location>
        <begin position="1372"/>
        <end position="1440"/>
    </location>
</feature>
<feature type="compositionally biased region" description="Basic residues" evidence="1">
    <location>
        <begin position="1312"/>
        <end position="1324"/>
    </location>
</feature>
<feature type="compositionally biased region" description="Basic and acidic residues" evidence="1">
    <location>
        <begin position="621"/>
        <end position="631"/>
    </location>
</feature>
<feature type="region of interest" description="Disordered" evidence="1">
    <location>
        <begin position="1310"/>
        <end position="1350"/>
    </location>
</feature>
<feature type="compositionally biased region" description="Basic and acidic residues" evidence="1">
    <location>
        <begin position="1391"/>
        <end position="1409"/>
    </location>
</feature>
<name>A0A8C5YVX3_MARMA</name>
<feature type="region of interest" description="Disordered" evidence="1">
    <location>
        <begin position="998"/>
        <end position="1055"/>
    </location>
</feature>
<feature type="compositionally biased region" description="Basic and acidic residues" evidence="1">
    <location>
        <begin position="1193"/>
        <end position="1203"/>
    </location>
</feature>
<gene>
    <name evidence="2" type="primary">CUNH22orf46</name>
</gene>